<keyword evidence="2" id="KW-1185">Reference proteome</keyword>
<organism evidence="1 2">
    <name type="scientific">Entomophthora muscae</name>
    <dbReference type="NCBI Taxonomy" id="34485"/>
    <lineage>
        <taxon>Eukaryota</taxon>
        <taxon>Fungi</taxon>
        <taxon>Fungi incertae sedis</taxon>
        <taxon>Zoopagomycota</taxon>
        <taxon>Entomophthoromycotina</taxon>
        <taxon>Entomophthoromycetes</taxon>
        <taxon>Entomophthorales</taxon>
        <taxon>Entomophthoraceae</taxon>
        <taxon>Entomophthora</taxon>
    </lineage>
</organism>
<accession>A0ACC2RL45</accession>
<comment type="caution">
    <text evidence="1">The sequence shown here is derived from an EMBL/GenBank/DDBJ whole genome shotgun (WGS) entry which is preliminary data.</text>
</comment>
<dbReference type="EMBL" id="QTSX02007138">
    <property type="protein sequence ID" value="KAJ9050771.1"/>
    <property type="molecule type" value="Genomic_DNA"/>
</dbReference>
<protein>
    <submittedName>
        <fullName evidence="1">Saccharopine dehydrogenase (NADP+, L-glutamate-forming)</fullName>
    </submittedName>
</protein>
<proteinExistence type="predicted"/>
<sequence length="466" mass="50757">MATKEILLLGSGYVAGPCVDYLLRRPENKLVIASFRLSRAQELASKYPEAVKEGRVRAAQVDVQDDASLDNLVARCDLVISLVPYIYHAAVIKSAIRYKKNVATTSYVSPAMMELDAAAKEAGIVVMNEIGLDPGVDHIYALKVIREVQASGGKINSFLSYCGGLPAPEASNNPLGYKFSWSSRGVLLALRNSAKFLENGKVVEVAGPELMKSVKPISIYPAFAVVGYANRDSSFYGDRYNMPEATTVLRGSLRYSVFPSFVQALVDLGFLDETPQPYLFEDQPSLSWAAVLAKMVGLPDTFSDSDLRSAILVKAKLNDVSLADKDAFFRGLQWLGLLSTEIPASKRAGNLLDTLCATLETKMAYQPGERDMVLLQHRFEITHADGSQETRTSTLLEYGEPHGHSAMARTVGVPCGIAVQLILDGELSTPGILAPMDEAINAPLYRELVKEGIVCHEETISFHKAT</sequence>
<gene>
    <name evidence="1" type="primary">LYS9_5</name>
    <name evidence="1" type="ORF">DSO57_1011210</name>
</gene>
<dbReference type="Proteomes" id="UP001165960">
    <property type="component" value="Unassembled WGS sequence"/>
</dbReference>
<name>A0ACC2RL45_9FUNG</name>
<evidence type="ECO:0000313" key="2">
    <source>
        <dbReference type="Proteomes" id="UP001165960"/>
    </source>
</evidence>
<reference evidence="1" key="1">
    <citation type="submission" date="2022-04" db="EMBL/GenBank/DDBJ databases">
        <title>Genome of the entomopathogenic fungus Entomophthora muscae.</title>
        <authorList>
            <person name="Elya C."/>
            <person name="Lovett B.R."/>
            <person name="Lee E."/>
            <person name="Macias A.M."/>
            <person name="Hajek A.E."/>
            <person name="De Bivort B.L."/>
            <person name="Kasson M.T."/>
            <person name="De Fine Licht H.H."/>
            <person name="Stajich J.E."/>
        </authorList>
    </citation>
    <scope>NUCLEOTIDE SEQUENCE</scope>
    <source>
        <strain evidence="1">Berkeley</strain>
    </source>
</reference>
<evidence type="ECO:0000313" key="1">
    <source>
        <dbReference type="EMBL" id="KAJ9050771.1"/>
    </source>
</evidence>